<feature type="transmembrane region" description="Helical" evidence="2">
    <location>
        <begin position="109"/>
        <end position="132"/>
    </location>
</feature>
<protein>
    <submittedName>
        <fullName evidence="3">Uncharacterized protein</fullName>
    </submittedName>
</protein>
<evidence type="ECO:0000313" key="4">
    <source>
        <dbReference type="Proteomes" id="UP000585638"/>
    </source>
</evidence>
<feature type="transmembrane region" description="Helical" evidence="2">
    <location>
        <begin position="181"/>
        <end position="202"/>
    </location>
</feature>
<keyword evidence="4" id="KW-1185">Reference proteome</keyword>
<feature type="region of interest" description="Disordered" evidence="1">
    <location>
        <begin position="1"/>
        <end position="23"/>
    </location>
</feature>
<evidence type="ECO:0000256" key="1">
    <source>
        <dbReference type="SAM" id="MobiDB-lite"/>
    </source>
</evidence>
<dbReference type="Proteomes" id="UP000585638">
    <property type="component" value="Unassembled WGS sequence"/>
</dbReference>
<reference evidence="3 4" key="1">
    <citation type="submission" date="2020-08" db="EMBL/GenBank/DDBJ databases">
        <title>Sequencing the genomes of 1000 actinobacteria strains.</title>
        <authorList>
            <person name="Klenk H.-P."/>
        </authorList>
    </citation>
    <scope>NUCLEOTIDE SEQUENCE [LARGE SCALE GENOMIC DNA]</scope>
    <source>
        <strain evidence="3 4">DSM 43851</strain>
    </source>
</reference>
<feature type="transmembrane region" description="Helical" evidence="2">
    <location>
        <begin position="31"/>
        <end position="49"/>
    </location>
</feature>
<dbReference type="Pfam" id="PF10067">
    <property type="entry name" value="DUF2306"/>
    <property type="match status" value="1"/>
</dbReference>
<dbReference type="EMBL" id="JACHIR010000001">
    <property type="protein sequence ID" value="MBB5890959.1"/>
    <property type="molecule type" value="Genomic_DNA"/>
</dbReference>
<organism evidence="3 4">
    <name type="scientific">Kutzneria kofuensis</name>
    <dbReference type="NCBI Taxonomy" id="103725"/>
    <lineage>
        <taxon>Bacteria</taxon>
        <taxon>Bacillati</taxon>
        <taxon>Actinomycetota</taxon>
        <taxon>Actinomycetes</taxon>
        <taxon>Pseudonocardiales</taxon>
        <taxon>Pseudonocardiaceae</taxon>
        <taxon>Kutzneria</taxon>
    </lineage>
</organism>
<keyword evidence="2" id="KW-0472">Membrane</keyword>
<evidence type="ECO:0000313" key="3">
    <source>
        <dbReference type="EMBL" id="MBB5890959.1"/>
    </source>
</evidence>
<keyword evidence="2" id="KW-1133">Transmembrane helix</keyword>
<accession>A0A7W9KFM3</accession>
<dbReference type="InterPro" id="IPR018750">
    <property type="entry name" value="DUF2306_membrane"/>
</dbReference>
<proteinExistence type="predicted"/>
<feature type="transmembrane region" description="Helical" evidence="2">
    <location>
        <begin position="214"/>
        <end position="234"/>
    </location>
</feature>
<feature type="transmembrane region" description="Helical" evidence="2">
    <location>
        <begin position="138"/>
        <end position="160"/>
    </location>
</feature>
<evidence type="ECO:0000256" key="2">
    <source>
        <dbReference type="SAM" id="Phobius"/>
    </source>
</evidence>
<name>A0A7W9KFM3_9PSEU</name>
<feature type="transmembrane region" description="Helical" evidence="2">
    <location>
        <begin position="69"/>
        <end position="89"/>
    </location>
</feature>
<feature type="compositionally biased region" description="Basic and acidic residues" evidence="1">
    <location>
        <begin position="1"/>
        <end position="10"/>
    </location>
</feature>
<gene>
    <name evidence="3" type="ORF">BJ998_002155</name>
</gene>
<dbReference type="RefSeq" id="WP_184860759.1">
    <property type="nucleotide sequence ID" value="NZ_JACHIR010000001.1"/>
</dbReference>
<sequence length="255" mass="28275">MTITREKTDSGLRPPSGGKPQRGKGAWARQWWVLPFALYCVGFGVYGGGRFITFDPSLTVASIRPEIPWHYPILAAHVLTGTVAVCLAWTQVWPWLRENHPGVHRKIGWVYYFAGVIPSGILAFPVAILTTFGQGLRYGFLAMATLWAITTVAGFVAGIQHRFEDHKRWMYRNVAMTTSTITVRITQPIAIALTTWLLPATYAGQDRLVIVEGAVAGLWAAFVGHLLFVEWFVLRPRRRRRAAAARTTAAASAGN</sequence>
<comment type="caution">
    <text evidence="3">The sequence shown here is derived from an EMBL/GenBank/DDBJ whole genome shotgun (WGS) entry which is preliminary data.</text>
</comment>
<keyword evidence="2" id="KW-0812">Transmembrane</keyword>
<dbReference type="AlphaFoldDB" id="A0A7W9KFM3"/>